<dbReference type="InterPro" id="IPR001849">
    <property type="entry name" value="PH_domain"/>
</dbReference>
<accession>A0A7S1NCN1</accession>
<organism evidence="3">
    <name type="scientific">Eutreptiella gymnastica</name>
    <dbReference type="NCBI Taxonomy" id="73025"/>
    <lineage>
        <taxon>Eukaryota</taxon>
        <taxon>Discoba</taxon>
        <taxon>Euglenozoa</taxon>
        <taxon>Euglenida</taxon>
        <taxon>Spirocuta</taxon>
        <taxon>Euglenophyceae</taxon>
        <taxon>Eutreptiales</taxon>
        <taxon>Eutreptiaceae</taxon>
        <taxon>Eutreptiella</taxon>
    </lineage>
</organism>
<protein>
    <recommendedName>
        <fullName evidence="2">PH domain-containing protein</fullName>
    </recommendedName>
</protein>
<dbReference type="Pfam" id="PF00169">
    <property type="entry name" value="PH"/>
    <property type="match status" value="1"/>
</dbReference>
<name>A0A7S1NCN1_9EUGL</name>
<dbReference type="CDD" id="cd00821">
    <property type="entry name" value="PH"/>
    <property type="match status" value="1"/>
</dbReference>
<dbReference type="Gene3D" id="2.30.29.30">
    <property type="entry name" value="Pleckstrin-homology domain (PH domain)/Phosphotyrosine-binding domain (PTB)"/>
    <property type="match status" value="1"/>
</dbReference>
<dbReference type="InterPro" id="IPR011993">
    <property type="entry name" value="PH-like_dom_sf"/>
</dbReference>
<dbReference type="SMART" id="SM00233">
    <property type="entry name" value="PH"/>
    <property type="match status" value="1"/>
</dbReference>
<reference evidence="3" key="1">
    <citation type="submission" date="2021-01" db="EMBL/GenBank/DDBJ databases">
        <authorList>
            <person name="Corre E."/>
            <person name="Pelletier E."/>
            <person name="Niang G."/>
            <person name="Scheremetjew M."/>
            <person name="Finn R."/>
            <person name="Kale V."/>
            <person name="Holt S."/>
            <person name="Cochrane G."/>
            <person name="Meng A."/>
            <person name="Brown T."/>
            <person name="Cohen L."/>
        </authorList>
    </citation>
    <scope>NUCLEOTIDE SEQUENCE</scope>
    <source>
        <strain evidence="3">NIES-381</strain>
    </source>
</reference>
<gene>
    <name evidence="3" type="ORF">EGYM00392_LOCUS20955</name>
</gene>
<feature type="domain" description="PH" evidence="2">
    <location>
        <begin position="1"/>
        <end position="115"/>
    </location>
</feature>
<proteinExistence type="predicted"/>
<feature type="compositionally biased region" description="Polar residues" evidence="1">
    <location>
        <begin position="133"/>
        <end position="147"/>
    </location>
</feature>
<dbReference type="AlphaFoldDB" id="A0A7S1NCN1"/>
<dbReference type="PROSITE" id="PS50003">
    <property type="entry name" value="PH_DOMAIN"/>
    <property type="match status" value="1"/>
</dbReference>
<feature type="region of interest" description="Disordered" evidence="1">
    <location>
        <begin position="115"/>
        <end position="193"/>
    </location>
</feature>
<sequence length="193" mass="20477">MQGGLSKRTHTSRLGRLLGSHKCKWDAYLFELDGCVLSYYSQHTAKGAWKLEGGCNVTRAHVSAPTPTVNRKGATSMQSHQFHISGPFIEGVWYLQASSLGERIKWMRALTEAARHAVPPRMGSKGKHPSPTGGRSQGSPRPQSAVQHPNPRGGRPQAAQSGTAGPPCKVRPPGGAGPSDSAGPRGTPGPVQF</sequence>
<evidence type="ECO:0000256" key="1">
    <source>
        <dbReference type="SAM" id="MobiDB-lite"/>
    </source>
</evidence>
<evidence type="ECO:0000259" key="2">
    <source>
        <dbReference type="PROSITE" id="PS50003"/>
    </source>
</evidence>
<dbReference type="EMBL" id="HBGA01056905">
    <property type="protein sequence ID" value="CAD9009860.1"/>
    <property type="molecule type" value="Transcribed_RNA"/>
</dbReference>
<dbReference type="SUPFAM" id="SSF50729">
    <property type="entry name" value="PH domain-like"/>
    <property type="match status" value="1"/>
</dbReference>
<evidence type="ECO:0000313" key="3">
    <source>
        <dbReference type="EMBL" id="CAD9009860.1"/>
    </source>
</evidence>